<evidence type="ECO:0000313" key="2">
    <source>
        <dbReference type="Proteomes" id="UP001595776"/>
    </source>
</evidence>
<comment type="caution">
    <text evidence="1">The sequence shown here is derived from an EMBL/GenBank/DDBJ whole genome shotgun (WGS) entry which is preliminary data.</text>
</comment>
<keyword evidence="2" id="KW-1185">Reference proteome</keyword>
<reference evidence="2" key="1">
    <citation type="journal article" date="2019" name="Int. J. Syst. Evol. Microbiol.">
        <title>The Global Catalogue of Microorganisms (GCM) 10K type strain sequencing project: providing services to taxonomists for standard genome sequencing and annotation.</title>
        <authorList>
            <consortium name="The Broad Institute Genomics Platform"/>
            <consortium name="The Broad Institute Genome Sequencing Center for Infectious Disease"/>
            <person name="Wu L."/>
            <person name="Ma J."/>
        </authorList>
    </citation>
    <scope>NUCLEOTIDE SEQUENCE [LARGE SCALE GENOMIC DNA]</scope>
    <source>
        <strain evidence="2">CGMCC 1.15304</strain>
    </source>
</reference>
<evidence type="ECO:0000313" key="1">
    <source>
        <dbReference type="EMBL" id="MFC4347287.1"/>
    </source>
</evidence>
<accession>A0ABV8U7V0</accession>
<dbReference type="Proteomes" id="UP001595776">
    <property type="component" value="Unassembled WGS sequence"/>
</dbReference>
<protein>
    <submittedName>
        <fullName evidence="1">Uncharacterized protein</fullName>
    </submittedName>
</protein>
<name>A0ABV8U7V0_9PROT</name>
<proteinExistence type="predicted"/>
<gene>
    <name evidence="1" type="ORF">ACFO5Q_05470</name>
</gene>
<dbReference type="RefSeq" id="WP_068152611.1">
    <property type="nucleotide sequence ID" value="NZ_JBHSCR010000003.1"/>
</dbReference>
<dbReference type="EMBL" id="JBHSCR010000003">
    <property type="protein sequence ID" value="MFC4347287.1"/>
    <property type="molecule type" value="Genomic_DNA"/>
</dbReference>
<organism evidence="1 2">
    <name type="scientific">Kordiimonas lipolytica</name>
    <dbReference type="NCBI Taxonomy" id="1662421"/>
    <lineage>
        <taxon>Bacteria</taxon>
        <taxon>Pseudomonadati</taxon>
        <taxon>Pseudomonadota</taxon>
        <taxon>Alphaproteobacteria</taxon>
        <taxon>Kordiimonadales</taxon>
        <taxon>Kordiimonadaceae</taxon>
        <taxon>Kordiimonas</taxon>
    </lineage>
</organism>
<sequence length="79" mass="9077">MQKHKDCYGTMFHDSLHVHDNEDMKGKAFDFKLSSMGLGTADRAVSVKMEQWDDCVACEEFEHCYKLCAAKLMLETAIR</sequence>